<dbReference type="AlphaFoldDB" id="A0AAX3DTW7"/>
<name>A0AAX3DTW7_RHOPL</name>
<dbReference type="EMBL" id="CP076676">
    <property type="protein sequence ID" value="UYO38174.1"/>
    <property type="molecule type" value="Genomic_DNA"/>
</dbReference>
<evidence type="ECO:0000313" key="1">
    <source>
        <dbReference type="EMBL" id="UYO38174.1"/>
    </source>
</evidence>
<sequence>MRLIARNVLVEFWGKHPEAKPSVERWYALIRAAGWTSTDDVQKAAPKAKVLNRERVRFEIAGGNFRLVAAFDFRRQIAFVKFIGTHAEYDRIDALTVSQF</sequence>
<accession>A0AAX3DTW7</accession>
<dbReference type="Pfam" id="PF09907">
    <property type="entry name" value="HigB_toxin"/>
    <property type="match status" value="1"/>
</dbReference>
<organism evidence="1 2">
    <name type="scientific">Rhodopseudomonas palustris</name>
    <dbReference type="NCBI Taxonomy" id="1076"/>
    <lineage>
        <taxon>Bacteria</taxon>
        <taxon>Pseudomonadati</taxon>
        <taxon>Pseudomonadota</taxon>
        <taxon>Alphaproteobacteria</taxon>
        <taxon>Hyphomicrobiales</taxon>
        <taxon>Nitrobacteraceae</taxon>
        <taxon>Rhodopseudomonas</taxon>
    </lineage>
</organism>
<gene>
    <name evidence="1" type="ORF">KQX62_15675</name>
</gene>
<dbReference type="InterPro" id="IPR018669">
    <property type="entry name" value="Toxin_HigB"/>
</dbReference>
<dbReference type="Proteomes" id="UP001163166">
    <property type="component" value="Chromosome"/>
</dbReference>
<evidence type="ECO:0000313" key="2">
    <source>
        <dbReference type="Proteomes" id="UP001163166"/>
    </source>
</evidence>
<dbReference type="GO" id="GO:0003723">
    <property type="term" value="F:RNA binding"/>
    <property type="evidence" value="ECO:0007669"/>
    <property type="project" value="InterPro"/>
</dbReference>
<protein>
    <submittedName>
        <fullName evidence="1">Type II toxin-antitoxin system HigB family toxin</fullName>
    </submittedName>
</protein>
<dbReference type="RefSeq" id="WP_199852147.1">
    <property type="nucleotide sequence ID" value="NZ_CP019966.1"/>
</dbReference>
<dbReference type="GO" id="GO:0004519">
    <property type="term" value="F:endonuclease activity"/>
    <property type="evidence" value="ECO:0007669"/>
    <property type="project" value="InterPro"/>
</dbReference>
<reference evidence="1" key="1">
    <citation type="journal article" date="2022" name="Biol. Control">
        <title>In silico genomic analysis of Rhodopseudomonas palustris strains revealed potential biocontrol agents and crop yield enhancers.</title>
        <authorList>
            <person name="Surachat K."/>
            <person name="Kantachote D."/>
            <person name="Deachamag P."/>
            <person name="Wonglapsuwan M."/>
        </authorList>
    </citation>
    <scope>NUCLEOTIDE SEQUENCE</scope>
    <source>
        <strain evidence="1">TLS06</strain>
    </source>
</reference>
<proteinExistence type="predicted"/>
<dbReference type="GO" id="GO:0110001">
    <property type="term" value="C:toxin-antitoxin complex"/>
    <property type="evidence" value="ECO:0007669"/>
    <property type="project" value="InterPro"/>
</dbReference>